<gene>
    <name evidence="1" type="ORF">OU798_05385</name>
</gene>
<dbReference type="RefSeq" id="WP_343332100.1">
    <property type="nucleotide sequence ID" value="NZ_JAPOHD010000010.1"/>
</dbReference>
<sequence>MKLLIGVLLAVTLISSCNKDDEETATSNYLKIADAEYDLSAGLLENFGTDNWYYGYLGKLILYSKGLSLQIDEENHYEFIGKGDAIYFVLFSSSEDVLDNANYVFTSTEPYSIGTFYEAGYTINFDTEDWDADESDDIVSGTVSISKSGNVYSISINCTGENSEKITGFYEGTLRYFN</sequence>
<comment type="caution">
    <text evidence="1">The sequence shown here is derived from an EMBL/GenBank/DDBJ whole genome shotgun (WGS) entry which is preliminary data.</text>
</comment>
<dbReference type="EMBL" id="JAPOHD010000010">
    <property type="protein sequence ID" value="MCY1719764.1"/>
    <property type="molecule type" value="Genomic_DNA"/>
</dbReference>
<dbReference type="Proteomes" id="UP001145087">
    <property type="component" value="Unassembled WGS sequence"/>
</dbReference>
<protein>
    <submittedName>
        <fullName evidence="1">Uncharacterized protein</fullName>
    </submittedName>
</protein>
<evidence type="ECO:0000313" key="1">
    <source>
        <dbReference type="EMBL" id="MCY1719764.1"/>
    </source>
</evidence>
<keyword evidence="2" id="KW-1185">Reference proteome</keyword>
<evidence type="ECO:0000313" key="2">
    <source>
        <dbReference type="Proteomes" id="UP001145087"/>
    </source>
</evidence>
<dbReference type="AlphaFoldDB" id="A0A9X3F397"/>
<name>A0A9X3F397_9BACT</name>
<organism evidence="1 2">
    <name type="scientific">Draconibacterium aestuarii</name>
    <dbReference type="NCBI Taxonomy" id="2998507"/>
    <lineage>
        <taxon>Bacteria</taxon>
        <taxon>Pseudomonadati</taxon>
        <taxon>Bacteroidota</taxon>
        <taxon>Bacteroidia</taxon>
        <taxon>Marinilabiliales</taxon>
        <taxon>Prolixibacteraceae</taxon>
        <taxon>Draconibacterium</taxon>
    </lineage>
</organism>
<dbReference type="PROSITE" id="PS51257">
    <property type="entry name" value="PROKAR_LIPOPROTEIN"/>
    <property type="match status" value="1"/>
</dbReference>
<reference evidence="1" key="1">
    <citation type="submission" date="2022-11" db="EMBL/GenBank/DDBJ databases">
        <title>Marilongibacter aestuarii gen. nov., sp. nov., isolated from tidal flat sediment.</title>
        <authorList>
            <person name="Jiayan W."/>
        </authorList>
    </citation>
    <scope>NUCLEOTIDE SEQUENCE</scope>
    <source>
        <strain evidence="1">Z1-6</strain>
    </source>
</reference>
<accession>A0A9X3F397</accession>
<proteinExistence type="predicted"/>